<feature type="compositionally biased region" description="Acidic residues" evidence="1">
    <location>
        <begin position="49"/>
        <end position="104"/>
    </location>
</feature>
<dbReference type="InterPro" id="IPR053030">
    <property type="entry name" value="Ribosomal_biogenesis_FAF1-like"/>
</dbReference>
<feature type="region of interest" description="Disordered" evidence="1">
    <location>
        <begin position="178"/>
        <end position="201"/>
    </location>
</feature>
<organism evidence="2 3">
    <name type="scientific">Hapsidospora chrysogenum (strain ATCC 11550 / CBS 779.69 / DSM 880 / IAM 14645 / JCM 23072 / IMI 49137)</name>
    <name type="common">Acremonium chrysogenum</name>
    <dbReference type="NCBI Taxonomy" id="857340"/>
    <lineage>
        <taxon>Eukaryota</taxon>
        <taxon>Fungi</taxon>
        <taxon>Dikarya</taxon>
        <taxon>Ascomycota</taxon>
        <taxon>Pezizomycotina</taxon>
        <taxon>Sordariomycetes</taxon>
        <taxon>Hypocreomycetidae</taxon>
        <taxon>Hypocreales</taxon>
        <taxon>Bionectriaceae</taxon>
        <taxon>Hapsidospora</taxon>
    </lineage>
</organism>
<protein>
    <recommendedName>
        <fullName evidence="4">Protein FAF1</fullName>
    </recommendedName>
</protein>
<dbReference type="EMBL" id="JPKY01000001">
    <property type="protein sequence ID" value="KFH48870.1"/>
    <property type="molecule type" value="Genomic_DNA"/>
</dbReference>
<name>A0A086THN8_HAPC1</name>
<proteinExistence type="predicted"/>
<dbReference type="STRING" id="857340.A0A086THN8"/>
<evidence type="ECO:0000313" key="2">
    <source>
        <dbReference type="EMBL" id="KFH48870.1"/>
    </source>
</evidence>
<dbReference type="PANTHER" id="PTHR28096">
    <property type="entry name" value="PROTEIN FAF1"/>
    <property type="match status" value="1"/>
</dbReference>
<evidence type="ECO:0008006" key="4">
    <source>
        <dbReference type="Google" id="ProtNLM"/>
    </source>
</evidence>
<dbReference type="AlphaFoldDB" id="A0A086THN8"/>
<feature type="compositionally biased region" description="Polar residues" evidence="1">
    <location>
        <begin position="137"/>
        <end position="154"/>
    </location>
</feature>
<dbReference type="GO" id="GO:0000462">
    <property type="term" value="P:maturation of SSU-rRNA from tricistronic rRNA transcript (SSU-rRNA, 5.8S rRNA, LSU-rRNA)"/>
    <property type="evidence" value="ECO:0007669"/>
    <property type="project" value="TreeGrafter"/>
</dbReference>
<gene>
    <name evidence="2" type="ORF">ACRE_002480</name>
</gene>
<keyword evidence="3" id="KW-1185">Reference proteome</keyword>
<comment type="caution">
    <text evidence="2">The sequence shown here is derived from an EMBL/GenBank/DDBJ whole genome shotgun (WGS) entry which is preliminary data.</text>
</comment>
<sequence>MAVLGKRKASEPEAAAVSEEDANEIFRRHFEARFAPIETPQEKRRRAMEDEDEDEDGPCRVDEEEEEEDGNDDSEWGGLSDDEDDEISDDDNDNNDSNDEEDVEVVDHSTSQTPKATTMSKRDLKAFMSSRPPDPTAKSQPDTKPSQTPTTSTLPEDAPSLLAQDLELRRLLSESHLLSSPALSTTATDGTAEPKLFTSGRIRAKATDLRMQALGSQTSIFKQEKMPMKLRKGMVARAEAREERRRREARENGIILERPAAGKKSKARERRREIGVDRPGMGRLRGAELRLNEHDVKKMEGSRDTFGRKGGGKRR</sequence>
<dbReference type="HOGENOM" id="CLU_054969_0_0_1"/>
<evidence type="ECO:0000313" key="3">
    <source>
        <dbReference type="Proteomes" id="UP000029964"/>
    </source>
</evidence>
<dbReference type="Proteomes" id="UP000029964">
    <property type="component" value="Unassembled WGS sequence"/>
</dbReference>
<reference evidence="3" key="1">
    <citation type="journal article" date="2014" name="Genome Announc.">
        <title>Genome sequence and annotation of Acremonium chrysogenum, producer of the beta-lactam antibiotic cephalosporin C.</title>
        <authorList>
            <person name="Terfehr D."/>
            <person name="Dahlmann T.A."/>
            <person name="Specht T."/>
            <person name="Zadra I."/>
            <person name="Kuernsteiner H."/>
            <person name="Kueck U."/>
        </authorList>
    </citation>
    <scope>NUCLEOTIDE SEQUENCE [LARGE SCALE GENOMIC DNA]</scope>
    <source>
        <strain evidence="3">ATCC 11550 / CBS 779.69 / DSM 880 / IAM 14645 / JCM 23072 / IMI 49137</strain>
    </source>
</reference>
<dbReference type="GO" id="GO:0005730">
    <property type="term" value="C:nucleolus"/>
    <property type="evidence" value="ECO:0007669"/>
    <property type="project" value="TreeGrafter"/>
</dbReference>
<feature type="compositionally biased region" description="Polar residues" evidence="1">
    <location>
        <begin position="108"/>
        <end position="119"/>
    </location>
</feature>
<feature type="region of interest" description="Disordered" evidence="1">
    <location>
        <begin position="1"/>
        <end position="162"/>
    </location>
</feature>
<feature type="region of interest" description="Disordered" evidence="1">
    <location>
        <begin position="222"/>
        <end position="315"/>
    </location>
</feature>
<feature type="compositionally biased region" description="Basic and acidic residues" evidence="1">
    <location>
        <begin position="285"/>
        <end position="307"/>
    </location>
</feature>
<dbReference type="PANTHER" id="PTHR28096:SF1">
    <property type="entry name" value="PROTEIN FAF1"/>
    <property type="match status" value="1"/>
</dbReference>
<feature type="compositionally biased region" description="Basic and acidic residues" evidence="1">
    <location>
        <begin position="238"/>
        <end position="251"/>
    </location>
</feature>
<evidence type="ECO:0000256" key="1">
    <source>
        <dbReference type="SAM" id="MobiDB-lite"/>
    </source>
</evidence>
<dbReference type="OrthoDB" id="5556956at2759"/>
<accession>A0A086THN8</accession>